<dbReference type="Proteomes" id="UP000826656">
    <property type="component" value="Unassembled WGS sequence"/>
</dbReference>
<dbReference type="EMBL" id="JAIVGD010000019">
    <property type="protein sequence ID" value="KAH0748148.1"/>
    <property type="molecule type" value="Genomic_DNA"/>
</dbReference>
<evidence type="ECO:0000313" key="1">
    <source>
        <dbReference type="EMBL" id="KAH0748148.1"/>
    </source>
</evidence>
<organism evidence="1 2">
    <name type="scientific">Solanum tuberosum</name>
    <name type="common">Potato</name>
    <dbReference type="NCBI Taxonomy" id="4113"/>
    <lineage>
        <taxon>Eukaryota</taxon>
        <taxon>Viridiplantae</taxon>
        <taxon>Streptophyta</taxon>
        <taxon>Embryophyta</taxon>
        <taxon>Tracheophyta</taxon>
        <taxon>Spermatophyta</taxon>
        <taxon>Magnoliopsida</taxon>
        <taxon>eudicotyledons</taxon>
        <taxon>Gunneridae</taxon>
        <taxon>Pentapetalae</taxon>
        <taxon>asterids</taxon>
        <taxon>lamiids</taxon>
        <taxon>Solanales</taxon>
        <taxon>Solanaceae</taxon>
        <taxon>Solanoideae</taxon>
        <taxon>Solaneae</taxon>
        <taxon>Solanum</taxon>
    </lineage>
</organism>
<name>A0ABQ7UGN6_SOLTU</name>
<gene>
    <name evidence="1" type="ORF">KY290_027380</name>
</gene>
<sequence>MHHKCPTKTTNTKILSMMKFMRSSIMMSLGSMGVGMEMEYKGKEYDLETWGGTEACEINNMGIEEI</sequence>
<proteinExistence type="predicted"/>
<protein>
    <submittedName>
        <fullName evidence="1">Uncharacterized protein</fullName>
    </submittedName>
</protein>
<comment type="caution">
    <text evidence="1">The sequence shown here is derived from an EMBL/GenBank/DDBJ whole genome shotgun (WGS) entry which is preliminary data.</text>
</comment>
<accession>A0ABQ7UGN6</accession>
<reference evidence="1 2" key="1">
    <citation type="journal article" date="2021" name="bioRxiv">
        <title>Chromosome-scale and haplotype-resolved genome assembly of a tetraploid potato cultivar.</title>
        <authorList>
            <person name="Sun H."/>
            <person name="Jiao W.-B."/>
            <person name="Krause K."/>
            <person name="Campoy J.A."/>
            <person name="Goel M."/>
            <person name="Folz-Donahue K."/>
            <person name="Kukat C."/>
            <person name="Huettel B."/>
            <person name="Schneeberger K."/>
        </authorList>
    </citation>
    <scope>NUCLEOTIDE SEQUENCE [LARGE SCALE GENOMIC DNA]</scope>
    <source>
        <strain evidence="1">SolTubOtavaFocal</strain>
        <tissue evidence="1">Leaves</tissue>
    </source>
</reference>
<keyword evidence="2" id="KW-1185">Reference proteome</keyword>
<evidence type="ECO:0000313" key="2">
    <source>
        <dbReference type="Proteomes" id="UP000826656"/>
    </source>
</evidence>